<feature type="transmembrane region" description="Helical" evidence="6">
    <location>
        <begin position="370"/>
        <end position="397"/>
    </location>
</feature>
<proteinExistence type="predicted"/>
<comment type="subcellular location">
    <subcellularLocation>
        <location evidence="1">Membrane</location>
        <topology evidence="1">Multi-pass membrane protein</topology>
    </subcellularLocation>
</comment>
<keyword evidence="3 6" id="KW-1133">Transmembrane helix</keyword>
<organism evidence="8 9">
    <name type="scientific">Phyllotreta striolata</name>
    <name type="common">Striped flea beetle</name>
    <name type="synonym">Crioceris striolata</name>
    <dbReference type="NCBI Taxonomy" id="444603"/>
    <lineage>
        <taxon>Eukaryota</taxon>
        <taxon>Metazoa</taxon>
        <taxon>Ecdysozoa</taxon>
        <taxon>Arthropoda</taxon>
        <taxon>Hexapoda</taxon>
        <taxon>Insecta</taxon>
        <taxon>Pterygota</taxon>
        <taxon>Neoptera</taxon>
        <taxon>Endopterygota</taxon>
        <taxon>Coleoptera</taxon>
        <taxon>Polyphaga</taxon>
        <taxon>Cucujiformia</taxon>
        <taxon>Chrysomeloidea</taxon>
        <taxon>Chrysomelidae</taxon>
        <taxon>Galerucinae</taxon>
        <taxon>Alticini</taxon>
        <taxon>Phyllotreta</taxon>
    </lineage>
</organism>
<gene>
    <name evidence="8" type="ORF">PHYEVI_LOCUS556</name>
</gene>
<evidence type="ECO:0000256" key="4">
    <source>
        <dbReference type="ARBA" id="ARBA00023136"/>
    </source>
</evidence>
<evidence type="ECO:0000313" key="9">
    <source>
        <dbReference type="Proteomes" id="UP001153712"/>
    </source>
</evidence>
<dbReference type="Pfam" id="PF13520">
    <property type="entry name" value="AA_permease_2"/>
    <property type="match status" value="1"/>
</dbReference>
<dbReference type="GO" id="GO:0005886">
    <property type="term" value="C:plasma membrane"/>
    <property type="evidence" value="ECO:0007669"/>
    <property type="project" value="TreeGrafter"/>
</dbReference>
<dbReference type="OrthoDB" id="3900342at2759"/>
<feature type="compositionally biased region" description="Pro residues" evidence="5">
    <location>
        <begin position="481"/>
        <end position="491"/>
    </location>
</feature>
<sequence>MKLGMWEVDRDALRRDGLVLFSKLIRTKNVENLQERQPSRTDEKHKLTKCLTTLDLTSLGVGSCVGTGMYLVAGMVAKNVAGPGVVISFIIAAIASIFSGACYAEFGVRVPHTTGSAYMYSYVTVGEFIAFIIGWNMILEYLIGTSACACALSACFDALANGAISSAIHESIGKALGRDPDFLAFVITLMMMVLLAAGVKKSLIFNNILNVINLAVWVFVMTAGLFYVNTDNWTKHRGFLPMGWSGVFTGAATCFYAFIGFDIIATTGEEAATPKKSIPLAIVSSLAIILVAYVTSSMMITLIVPYTEVNEDSALVEMFGQVGANKCKYIVAVGALAGLTVSMFGSMFPMPRIIYAMAQDGLIFRMFSQVWPSTGTPVIATFISGFTAALAALFIRLEILVEMMSIGTLLAYTLVSTCVLILRYQPHSTNLVELLPQSLRTPIRGSPTKEALAENPGERALYGNQLHPAHLKQAIDASMGPPIPSPSPSPLPSQTTQRVMVRRVTRSSPDSDDTFGGDEPDEDFSGRDDQFLVSDRTENKFYGTVHGGGSATSTGGMVGSTVGPSLGYIGRRLQAATYLCPAIFPWVDTGPATEESGLFVMKLVGYLYVLIIIFDLIVVCGMDNMNSATAFFLWFFFLAIVAICLVISRKPQNRNTLMFMTPGLPFIPAVAITVNIYLIMKLSILTLVRFTTWMTLGFIMYFYYGIKNSTMEDPSDNDHIELTVTDHEKPKFNSTSPYSGDHNIYSQSQPVYEWDPNKAWDHGPAWAQPAPALPQYQVEQRYNVATNNTKSVISKSKPAHPSASGSPSPKPAGAGEPQNQEGAPQSAASSLFVSDPLAYAKWDD</sequence>
<feature type="transmembrane region" description="Helical" evidence="6">
    <location>
        <begin position="628"/>
        <end position="647"/>
    </location>
</feature>
<dbReference type="PANTHER" id="PTHR43243:SF17">
    <property type="entry name" value="CATIONIC AMINO ACID TRANSPORTER-RELATED"/>
    <property type="match status" value="1"/>
</dbReference>
<dbReference type="Gene3D" id="1.20.1740.10">
    <property type="entry name" value="Amino acid/polyamine transporter I"/>
    <property type="match status" value="2"/>
</dbReference>
<keyword evidence="2 6" id="KW-0812">Transmembrane</keyword>
<dbReference type="Pfam" id="PF13906">
    <property type="entry name" value="AA_permease_C"/>
    <property type="match status" value="1"/>
</dbReference>
<feature type="transmembrane region" description="Helical" evidence="6">
    <location>
        <begin position="686"/>
        <end position="704"/>
    </location>
</feature>
<name>A0A9N9XLW6_PHYSR</name>
<dbReference type="AlphaFoldDB" id="A0A9N9XLW6"/>
<feature type="transmembrane region" description="Helical" evidence="6">
    <location>
        <begin position="54"/>
        <end position="73"/>
    </location>
</feature>
<evidence type="ECO:0000256" key="1">
    <source>
        <dbReference type="ARBA" id="ARBA00004141"/>
    </source>
</evidence>
<dbReference type="InterPro" id="IPR002293">
    <property type="entry name" value="AA/rel_permease1"/>
</dbReference>
<evidence type="ECO:0000256" key="6">
    <source>
        <dbReference type="SAM" id="Phobius"/>
    </source>
</evidence>
<feature type="transmembrane region" description="Helical" evidence="6">
    <location>
        <begin position="182"/>
        <end position="199"/>
    </location>
</feature>
<feature type="transmembrane region" description="Helical" evidence="6">
    <location>
        <begin position="277"/>
        <end position="304"/>
    </location>
</feature>
<feature type="domain" description="Cationic amino acid transporter C-terminal" evidence="7">
    <location>
        <begin position="659"/>
        <end position="709"/>
    </location>
</feature>
<protein>
    <recommendedName>
        <fullName evidence="7">Cationic amino acid transporter C-terminal domain-containing protein</fullName>
    </recommendedName>
</protein>
<dbReference type="PANTHER" id="PTHR43243">
    <property type="entry name" value="INNER MEMBRANE TRANSPORTER YGJI-RELATED"/>
    <property type="match status" value="1"/>
</dbReference>
<feature type="transmembrane region" description="Helical" evidence="6">
    <location>
        <begin position="85"/>
        <end position="106"/>
    </location>
</feature>
<evidence type="ECO:0000256" key="5">
    <source>
        <dbReference type="SAM" id="MobiDB-lite"/>
    </source>
</evidence>
<feature type="region of interest" description="Disordered" evidence="5">
    <location>
        <begin position="476"/>
        <end position="528"/>
    </location>
</feature>
<dbReference type="GO" id="GO:0015171">
    <property type="term" value="F:amino acid transmembrane transporter activity"/>
    <property type="evidence" value="ECO:0007669"/>
    <property type="project" value="TreeGrafter"/>
</dbReference>
<keyword evidence="4 6" id="KW-0472">Membrane</keyword>
<feature type="transmembrane region" description="Helical" evidence="6">
    <location>
        <begin position="659"/>
        <end position="680"/>
    </location>
</feature>
<feature type="compositionally biased region" description="Acidic residues" evidence="5">
    <location>
        <begin position="510"/>
        <end position="523"/>
    </location>
</feature>
<feature type="transmembrane region" description="Helical" evidence="6">
    <location>
        <begin position="403"/>
        <end position="422"/>
    </location>
</feature>
<feature type="transmembrane region" description="Helical" evidence="6">
    <location>
        <begin position="118"/>
        <end position="138"/>
    </location>
</feature>
<evidence type="ECO:0000313" key="8">
    <source>
        <dbReference type="EMBL" id="CAG9854092.1"/>
    </source>
</evidence>
<evidence type="ECO:0000256" key="2">
    <source>
        <dbReference type="ARBA" id="ARBA00022692"/>
    </source>
</evidence>
<feature type="transmembrane region" description="Helical" evidence="6">
    <location>
        <begin position="211"/>
        <end position="230"/>
    </location>
</feature>
<dbReference type="Proteomes" id="UP001153712">
    <property type="component" value="Chromosome 1"/>
</dbReference>
<evidence type="ECO:0000256" key="3">
    <source>
        <dbReference type="ARBA" id="ARBA00022989"/>
    </source>
</evidence>
<reference evidence="8" key="1">
    <citation type="submission" date="2022-01" db="EMBL/GenBank/DDBJ databases">
        <authorList>
            <person name="King R."/>
        </authorList>
    </citation>
    <scope>NUCLEOTIDE SEQUENCE</scope>
</reference>
<dbReference type="FunFam" id="1.20.1740.10:FF:000010">
    <property type="entry name" value="probable cationic amino acid transporter"/>
    <property type="match status" value="1"/>
</dbReference>
<feature type="transmembrane region" description="Helical" evidence="6">
    <location>
        <begin position="603"/>
        <end position="622"/>
    </location>
</feature>
<accession>A0A9N9XLW6</accession>
<dbReference type="InterPro" id="IPR029485">
    <property type="entry name" value="CAT_C"/>
</dbReference>
<keyword evidence="9" id="KW-1185">Reference proteome</keyword>
<feature type="transmembrane region" description="Helical" evidence="6">
    <location>
        <begin position="242"/>
        <end position="265"/>
    </location>
</feature>
<evidence type="ECO:0000259" key="7">
    <source>
        <dbReference type="Pfam" id="PF13906"/>
    </source>
</evidence>
<feature type="transmembrane region" description="Helical" evidence="6">
    <location>
        <begin position="329"/>
        <end position="349"/>
    </location>
</feature>
<feature type="compositionally biased region" description="Polar residues" evidence="5">
    <location>
        <begin position="818"/>
        <end position="832"/>
    </location>
</feature>
<dbReference type="EMBL" id="OU900094">
    <property type="protein sequence ID" value="CAG9854092.1"/>
    <property type="molecule type" value="Genomic_DNA"/>
</dbReference>
<feature type="region of interest" description="Disordered" evidence="5">
    <location>
        <begin position="791"/>
        <end position="844"/>
    </location>
</feature>
<feature type="compositionally biased region" description="Low complexity" evidence="5">
    <location>
        <begin position="794"/>
        <end position="817"/>
    </location>
</feature>